<reference evidence="1" key="1">
    <citation type="journal article" date="2014" name="Front. Microbiol.">
        <title>High frequency of phylogenetically diverse reductive dehalogenase-homologous genes in deep subseafloor sedimentary metagenomes.</title>
        <authorList>
            <person name="Kawai M."/>
            <person name="Futagami T."/>
            <person name="Toyoda A."/>
            <person name="Takaki Y."/>
            <person name="Nishi S."/>
            <person name="Hori S."/>
            <person name="Arai W."/>
            <person name="Tsubouchi T."/>
            <person name="Morono Y."/>
            <person name="Uchiyama I."/>
            <person name="Ito T."/>
            <person name="Fujiyama A."/>
            <person name="Inagaki F."/>
            <person name="Takami H."/>
        </authorList>
    </citation>
    <scope>NUCLEOTIDE SEQUENCE</scope>
    <source>
        <strain evidence="1">Expedition CK06-06</strain>
    </source>
</reference>
<dbReference type="EMBL" id="BART01020710">
    <property type="protein sequence ID" value="GAH05231.1"/>
    <property type="molecule type" value="Genomic_DNA"/>
</dbReference>
<accession>X1CAP9</accession>
<proteinExistence type="predicted"/>
<gene>
    <name evidence="1" type="ORF">S01H4_38407</name>
</gene>
<organism evidence="1">
    <name type="scientific">marine sediment metagenome</name>
    <dbReference type="NCBI Taxonomy" id="412755"/>
    <lineage>
        <taxon>unclassified sequences</taxon>
        <taxon>metagenomes</taxon>
        <taxon>ecological metagenomes</taxon>
    </lineage>
</organism>
<comment type="caution">
    <text evidence="1">The sequence shown here is derived from an EMBL/GenBank/DDBJ whole genome shotgun (WGS) entry which is preliminary data.</text>
</comment>
<dbReference type="Pfam" id="PF01904">
    <property type="entry name" value="DUF72"/>
    <property type="match status" value="1"/>
</dbReference>
<evidence type="ECO:0008006" key="2">
    <source>
        <dbReference type="Google" id="ProtNLM"/>
    </source>
</evidence>
<evidence type="ECO:0000313" key="1">
    <source>
        <dbReference type="EMBL" id="GAH05231.1"/>
    </source>
</evidence>
<dbReference type="InterPro" id="IPR002763">
    <property type="entry name" value="DUF72"/>
</dbReference>
<dbReference type="PANTHER" id="PTHR30348:SF4">
    <property type="entry name" value="DUF72 DOMAIN-CONTAINING PROTEIN"/>
    <property type="match status" value="1"/>
</dbReference>
<protein>
    <recommendedName>
        <fullName evidence="2">DUF72 domain-containing protein</fullName>
    </recommendedName>
</protein>
<dbReference type="AlphaFoldDB" id="X1CAP9"/>
<sequence length="260" mass="30605">MKAGKFYIGTSGYSYNHWSGGVFYPPGLKQDKWLEYYCKHFNTVELNVTFYRLPQKQAFAGWDKRTPENFIFAIKGSRFITHIKRLRAAAEPLKLMFKRAEPLFKKIDVVLWQLPPKFKCDIKRLSDFLKNLQRYKNVRHVKWRGHHVALRHVFEFRDASWFNKDIYKLLKKSNIAICGADWPECSNDIHETCDFIYIRRHGASARLYSGCYSGAQLKADANLIKRHLSKGKDVYIYFNNDAYGYAVKNAKDLKKIIQNL</sequence>
<dbReference type="Gene3D" id="3.20.20.410">
    <property type="entry name" value="Protein of unknown function UPF0759"/>
    <property type="match status" value="1"/>
</dbReference>
<name>X1CAP9_9ZZZZ</name>
<dbReference type="SUPFAM" id="SSF117396">
    <property type="entry name" value="TM1631-like"/>
    <property type="match status" value="1"/>
</dbReference>
<dbReference type="InterPro" id="IPR036520">
    <property type="entry name" value="UPF0759_sf"/>
</dbReference>
<dbReference type="PANTHER" id="PTHR30348">
    <property type="entry name" value="UNCHARACTERIZED PROTEIN YECE"/>
    <property type="match status" value="1"/>
</dbReference>